<name>A0A918ZCZ5_9ACTN</name>
<evidence type="ECO:0000256" key="1">
    <source>
        <dbReference type="ARBA" id="ARBA00009986"/>
    </source>
</evidence>
<accession>A0A918ZCZ5</accession>
<organism evidence="5 6">
    <name type="scientific">Streptomyces capitiformicae</name>
    <dbReference type="NCBI Taxonomy" id="2014920"/>
    <lineage>
        <taxon>Bacteria</taxon>
        <taxon>Bacillati</taxon>
        <taxon>Actinomycetota</taxon>
        <taxon>Actinomycetes</taxon>
        <taxon>Kitasatosporales</taxon>
        <taxon>Streptomycetaceae</taxon>
        <taxon>Streptomyces</taxon>
    </lineage>
</organism>
<dbReference type="InterPro" id="IPR016161">
    <property type="entry name" value="Ald_DH/histidinol_DH"/>
</dbReference>
<feature type="region of interest" description="Disordered" evidence="3">
    <location>
        <begin position="1"/>
        <end position="27"/>
    </location>
</feature>
<reference evidence="5" key="1">
    <citation type="journal article" date="2014" name="Int. J. Syst. Evol. Microbiol.">
        <title>Complete genome sequence of Corynebacterium casei LMG S-19264T (=DSM 44701T), isolated from a smear-ripened cheese.</title>
        <authorList>
            <consortium name="US DOE Joint Genome Institute (JGI-PGF)"/>
            <person name="Walter F."/>
            <person name="Albersmeier A."/>
            <person name="Kalinowski J."/>
            <person name="Ruckert C."/>
        </authorList>
    </citation>
    <scope>NUCLEOTIDE SEQUENCE</scope>
    <source>
        <strain evidence="5">CGMCC 4.7403</strain>
    </source>
</reference>
<proteinExistence type="inferred from homology"/>
<dbReference type="AlphaFoldDB" id="A0A918ZCZ5"/>
<dbReference type="Pfam" id="PF00171">
    <property type="entry name" value="Aldedh"/>
    <property type="match status" value="1"/>
</dbReference>
<dbReference type="GO" id="GO:0016620">
    <property type="term" value="F:oxidoreductase activity, acting on the aldehyde or oxo group of donors, NAD or NADP as acceptor"/>
    <property type="evidence" value="ECO:0007669"/>
    <property type="project" value="InterPro"/>
</dbReference>
<dbReference type="InterPro" id="IPR015590">
    <property type="entry name" value="Aldehyde_DH_dom"/>
</dbReference>
<dbReference type="EMBL" id="BNAT01000030">
    <property type="protein sequence ID" value="GHE46765.1"/>
    <property type="molecule type" value="Genomic_DNA"/>
</dbReference>
<dbReference type="Gene3D" id="3.40.605.10">
    <property type="entry name" value="Aldehyde Dehydrogenase, Chain A, domain 1"/>
    <property type="match status" value="1"/>
</dbReference>
<evidence type="ECO:0000256" key="2">
    <source>
        <dbReference type="ARBA" id="ARBA00023002"/>
    </source>
</evidence>
<reference evidence="5" key="2">
    <citation type="submission" date="2020-09" db="EMBL/GenBank/DDBJ databases">
        <authorList>
            <person name="Sun Q."/>
            <person name="Zhou Y."/>
        </authorList>
    </citation>
    <scope>NUCLEOTIDE SEQUENCE</scope>
    <source>
        <strain evidence="5">CGMCC 4.7403</strain>
    </source>
</reference>
<evidence type="ECO:0000259" key="4">
    <source>
        <dbReference type="Pfam" id="PF00171"/>
    </source>
</evidence>
<evidence type="ECO:0000256" key="3">
    <source>
        <dbReference type="SAM" id="MobiDB-lite"/>
    </source>
</evidence>
<protein>
    <submittedName>
        <fullName evidence="5">Aldehyde dehydrogenase</fullName>
    </submittedName>
</protein>
<dbReference type="InterPro" id="IPR016162">
    <property type="entry name" value="Ald_DH_N"/>
</dbReference>
<feature type="domain" description="Aldehyde dehydrogenase" evidence="4">
    <location>
        <begin position="50"/>
        <end position="506"/>
    </location>
</feature>
<comment type="similarity">
    <text evidence="1">Belongs to the aldehyde dehydrogenase family.</text>
</comment>
<keyword evidence="2" id="KW-0560">Oxidoreductase</keyword>
<evidence type="ECO:0000313" key="6">
    <source>
        <dbReference type="Proteomes" id="UP000603227"/>
    </source>
</evidence>
<keyword evidence="6" id="KW-1185">Reference proteome</keyword>
<dbReference type="FunFam" id="3.40.309.10:FF:000012">
    <property type="entry name" value="Betaine aldehyde dehydrogenase"/>
    <property type="match status" value="1"/>
</dbReference>
<sequence length="514" mass="54844">MAVVALAAPKKGRSMTTSPATAPTRFPEMDPERRYGMIIDGRSMQAADGAVFRCFDPYEETEWGYVPEASAHDVDRAVAAARAAQPAWAETSPFQRLALFQRWAALVREHVAEIARIQVHENGKTLTEMTLAMGSIANAIEFCAHYATTLHGDTVTPMMPGHRAWTTKVPVGVVAAITPWNNPIGLLGWKLFPALAVGNAVIVKPSEVTPVSTIRLVELAVEAGFPPGVISVVTGAGAAGAALVEHEGIDKIAFTGSTATGRRIAQAAAGRLVRTTLELGGKGANIVFADADLDRAVEGIVVGLTAGTGQACNAGSRVLVHEDVKDEVLERLTKALAALPIGDPLDPGTAIGPIASRPQYAKVCGYLDVAESESTTRLVAGGRRGAEPFGIARGLFVEPTLYETPDEQSRLRREEIFGPVGSLITFATDDEAVRIANESEYGLVGGLWTTDVDRARRVSERLDVGVVWINTWRAFSGNVPFGGRKNSGVGHEMGLDLFDEYTHIKAYWLGPEGR</sequence>
<dbReference type="Gene3D" id="3.40.309.10">
    <property type="entry name" value="Aldehyde Dehydrogenase, Chain A, domain 2"/>
    <property type="match status" value="1"/>
</dbReference>
<evidence type="ECO:0000313" key="5">
    <source>
        <dbReference type="EMBL" id="GHE46765.1"/>
    </source>
</evidence>
<dbReference type="Proteomes" id="UP000603227">
    <property type="component" value="Unassembled WGS sequence"/>
</dbReference>
<dbReference type="PANTHER" id="PTHR11699">
    <property type="entry name" value="ALDEHYDE DEHYDROGENASE-RELATED"/>
    <property type="match status" value="1"/>
</dbReference>
<dbReference type="FunFam" id="3.40.605.10:FF:000007">
    <property type="entry name" value="NAD/NADP-dependent betaine aldehyde dehydrogenase"/>
    <property type="match status" value="1"/>
</dbReference>
<dbReference type="InterPro" id="IPR016163">
    <property type="entry name" value="Ald_DH_C"/>
</dbReference>
<comment type="caution">
    <text evidence="5">The sequence shown here is derived from an EMBL/GenBank/DDBJ whole genome shotgun (WGS) entry which is preliminary data.</text>
</comment>
<gene>
    <name evidence="5" type="ORF">GCM10017771_67570</name>
</gene>
<dbReference type="SUPFAM" id="SSF53720">
    <property type="entry name" value="ALDH-like"/>
    <property type="match status" value="1"/>
</dbReference>